<evidence type="ECO:0000256" key="2">
    <source>
        <dbReference type="ARBA" id="ARBA00022670"/>
    </source>
</evidence>
<comment type="caution">
    <text evidence="8">The sequence shown here is derived from an EMBL/GenBank/DDBJ whole genome shotgun (WGS) entry which is preliminary data.</text>
</comment>
<protein>
    <submittedName>
        <fullName evidence="8">S41 family peptidase</fullName>
    </submittedName>
</protein>
<evidence type="ECO:0000256" key="6">
    <source>
        <dbReference type="SAM" id="SignalP"/>
    </source>
</evidence>
<evidence type="ECO:0000256" key="3">
    <source>
        <dbReference type="ARBA" id="ARBA00022801"/>
    </source>
</evidence>
<dbReference type="Gene3D" id="3.90.226.10">
    <property type="entry name" value="2-enoyl-CoA Hydratase, Chain A, domain 1"/>
    <property type="match status" value="1"/>
</dbReference>
<dbReference type="InterPro" id="IPR005151">
    <property type="entry name" value="Tail-specific_protease"/>
</dbReference>
<dbReference type="GO" id="GO:0006508">
    <property type="term" value="P:proteolysis"/>
    <property type="evidence" value="ECO:0007669"/>
    <property type="project" value="UniProtKB-KW"/>
</dbReference>
<comment type="similarity">
    <text evidence="1 5">Belongs to the peptidase S41A family.</text>
</comment>
<evidence type="ECO:0000256" key="5">
    <source>
        <dbReference type="RuleBase" id="RU004404"/>
    </source>
</evidence>
<evidence type="ECO:0000256" key="4">
    <source>
        <dbReference type="ARBA" id="ARBA00022825"/>
    </source>
</evidence>
<dbReference type="SUPFAM" id="SSF50156">
    <property type="entry name" value="PDZ domain-like"/>
    <property type="match status" value="1"/>
</dbReference>
<dbReference type="CDD" id="cd06782">
    <property type="entry name" value="cpPDZ_CPP-like"/>
    <property type="match status" value="1"/>
</dbReference>
<dbReference type="GO" id="GO:0007165">
    <property type="term" value="P:signal transduction"/>
    <property type="evidence" value="ECO:0007669"/>
    <property type="project" value="TreeGrafter"/>
</dbReference>
<keyword evidence="2 5" id="KW-0645">Protease</keyword>
<dbReference type="InterPro" id="IPR029045">
    <property type="entry name" value="ClpP/crotonase-like_dom_sf"/>
</dbReference>
<gene>
    <name evidence="8" type="ORF">EO244_13465</name>
</gene>
<dbReference type="Proteomes" id="UP000289703">
    <property type="component" value="Unassembled WGS sequence"/>
</dbReference>
<dbReference type="RefSeq" id="WP_129255208.1">
    <property type="nucleotide sequence ID" value="NZ_SAXA01000013.1"/>
</dbReference>
<dbReference type="InterPro" id="IPR004447">
    <property type="entry name" value="Peptidase_S41A"/>
</dbReference>
<dbReference type="InterPro" id="IPR041489">
    <property type="entry name" value="PDZ_6"/>
</dbReference>
<dbReference type="PANTHER" id="PTHR32060">
    <property type="entry name" value="TAIL-SPECIFIC PROTEASE"/>
    <property type="match status" value="1"/>
</dbReference>
<dbReference type="Gene3D" id="3.30.750.44">
    <property type="match status" value="1"/>
</dbReference>
<keyword evidence="9" id="KW-1185">Reference proteome</keyword>
<organism evidence="8 9">
    <name type="scientific">Ancylomarina salipaludis</name>
    <dbReference type="NCBI Taxonomy" id="2501299"/>
    <lineage>
        <taxon>Bacteria</taxon>
        <taxon>Pseudomonadati</taxon>
        <taxon>Bacteroidota</taxon>
        <taxon>Bacteroidia</taxon>
        <taxon>Marinilabiliales</taxon>
        <taxon>Marinifilaceae</taxon>
        <taxon>Ancylomarina</taxon>
    </lineage>
</organism>
<dbReference type="PROSITE" id="PS50106">
    <property type="entry name" value="PDZ"/>
    <property type="match status" value="1"/>
</dbReference>
<feature type="signal peptide" evidence="6">
    <location>
        <begin position="1"/>
        <end position="28"/>
    </location>
</feature>
<keyword evidence="4 5" id="KW-0720">Serine protease</keyword>
<keyword evidence="6" id="KW-0732">Signal</keyword>
<dbReference type="Pfam" id="PF17820">
    <property type="entry name" value="PDZ_6"/>
    <property type="match status" value="1"/>
</dbReference>
<dbReference type="GO" id="GO:0008236">
    <property type="term" value="F:serine-type peptidase activity"/>
    <property type="evidence" value="ECO:0007669"/>
    <property type="project" value="UniProtKB-KW"/>
</dbReference>
<dbReference type="AlphaFoldDB" id="A0A4Q1JJK1"/>
<evidence type="ECO:0000313" key="8">
    <source>
        <dbReference type="EMBL" id="RXQ90411.1"/>
    </source>
</evidence>
<dbReference type="PANTHER" id="PTHR32060:SF30">
    <property type="entry name" value="CARBOXY-TERMINAL PROCESSING PROTEASE CTPA"/>
    <property type="match status" value="1"/>
</dbReference>
<dbReference type="SMART" id="SM00228">
    <property type="entry name" value="PDZ"/>
    <property type="match status" value="1"/>
</dbReference>
<feature type="domain" description="PDZ" evidence="7">
    <location>
        <begin position="74"/>
        <end position="167"/>
    </location>
</feature>
<dbReference type="CDD" id="cd07560">
    <property type="entry name" value="Peptidase_S41_CPP"/>
    <property type="match status" value="1"/>
</dbReference>
<evidence type="ECO:0000313" key="9">
    <source>
        <dbReference type="Proteomes" id="UP000289703"/>
    </source>
</evidence>
<dbReference type="SMART" id="SM00245">
    <property type="entry name" value="TSPc"/>
    <property type="match status" value="1"/>
</dbReference>
<keyword evidence="3 5" id="KW-0378">Hydrolase</keyword>
<dbReference type="SUPFAM" id="SSF52096">
    <property type="entry name" value="ClpP/crotonase"/>
    <property type="match status" value="1"/>
</dbReference>
<accession>A0A4Q1JJK1</accession>
<dbReference type="FunFam" id="2.30.42.10:FF:000063">
    <property type="entry name" value="Peptidase, S41 family"/>
    <property type="match status" value="1"/>
</dbReference>
<dbReference type="InterPro" id="IPR001478">
    <property type="entry name" value="PDZ"/>
</dbReference>
<proteinExistence type="inferred from homology"/>
<feature type="chain" id="PRO_5020350469" evidence="6">
    <location>
        <begin position="29"/>
        <end position="535"/>
    </location>
</feature>
<dbReference type="Gene3D" id="2.30.42.10">
    <property type="match status" value="1"/>
</dbReference>
<dbReference type="GO" id="GO:0030288">
    <property type="term" value="C:outer membrane-bounded periplasmic space"/>
    <property type="evidence" value="ECO:0007669"/>
    <property type="project" value="TreeGrafter"/>
</dbReference>
<sequence>MRLLNFTISKSAFTFLLFLVLSFSQVQAQEVRDQTIKYQNLIALVDAFYVDSVSLEKLTEDAIVKVLAELDPHSVYISKDEVKAMNEPLQGSFSGVGIQFNILRDTLMVVATIPGGPSEKAGLRASDRIIKIDNEMVAGVGMKNTDVFKKLRGDKGTKVNLVIQRKGEKELLDFLIIRDDIPIYSLDASYMLNKHVGYIKLNRFAAKTADEFLEALLKLKEQKMKDLILDLRGNGGGYMTAAINIVDQMFHKDQLIVFTDGLKSKRHDNLSTETGAFKEGRVIVLIDEGSASASEIVSGAIQDWDRGLIVGRRSFGKGLVQRQFPLSDGSMIRLTTAHYYTPTGRCIQKPYDNGLMDYRMDIFNRYKSGEMISQDSIHLADSLKYKTLVNQRLVYGGGAIMPDVFVPIDTTANFKYFNLLARKNVLYPFVLTYMDNNRNNLKTKYPDFESFNKTFVITDQMLKDLVAEGDKAGVEHTTEEYLAVKDHLKVHIKALIARDLWDGAEYYKIVNQKNEILDKALELLDNPKEYDKILK</sequence>
<name>A0A4Q1JJK1_9BACT</name>
<dbReference type="NCBIfam" id="TIGR00225">
    <property type="entry name" value="prc"/>
    <property type="match status" value="1"/>
</dbReference>
<dbReference type="InterPro" id="IPR036034">
    <property type="entry name" value="PDZ_sf"/>
</dbReference>
<evidence type="ECO:0000259" key="7">
    <source>
        <dbReference type="PROSITE" id="PS50106"/>
    </source>
</evidence>
<evidence type="ECO:0000256" key="1">
    <source>
        <dbReference type="ARBA" id="ARBA00009179"/>
    </source>
</evidence>
<dbReference type="EMBL" id="SAXA01000013">
    <property type="protein sequence ID" value="RXQ90411.1"/>
    <property type="molecule type" value="Genomic_DNA"/>
</dbReference>
<dbReference type="OrthoDB" id="9812068at2"/>
<dbReference type="Pfam" id="PF03572">
    <property type="entry name" value="Peptidase_S41"/>
    <property type="match status" value="1"/>
</dbReference>
<reference evidence="8 9" key="1">
    <citation type="submission" date="2019-01" db="EMBL/GenBank/DDBJ databases">
        <title>Ancylomarina salipaludis sp. nov., isolated from a salt marsh.</title>
        <authorList>
            <person name="Yoon J.-H."/>
        </authorList>
    </citation>
    <scope>NUCLEOTIDE SEQUENCE [LARGE SCALE GENOMIC DNA]</scope>
    <source>
        <strain evidence="8 9">SHSM-M15</strain>
    </source>
</reference>
<dbReference type="GO" id="GO:0004175">
    <property type="term" value="F:endopeptidase activity"/>
    <property type="evidence" value="ECO:0007669"/>
    <property type="project" value="TreeGrafter"/>
</dbReference>